<evidence type="ECO:0000313" key="3">
    <source>
        <dbReference type="Proteomes" id="UP001374535"/>
    </source>
</evidence>
<evidence type="ECO:0000313" key="2">
    <source>
        <dbReference type="EMBL" id="WVZ23125.1"/>
    </source>
</evidence>
<organism evidence="2 3">
    <name type="scientific">Vigna mungo</name>
    <name type="common">Black gram</name>
    <name type="synonym">Phaseolus mungo</name>
    <dbReference type="NCBI Taxonomy" id="3915"/>
    <lineage>
        <taxon>Eukaryota</taxon>
        <taxon>Viridiplantae</taxon>
        <taxon>Streptophyta</taxon>
        <taxon>Embryophyta</taxon>
        <taxon>Tracheophyta</taxon>
        <taxon>Spermatophyta</taxon>
        <taxon>Magnoliopsida</taxon>
        <taxon>eudicotyledons</taxon>
        <taxon>Gunneridae</taxon>
        <taxon>Pentapetalae</taxon>
        <taxon>rosids</taxon>
        <taxon>fabids</taxon>
        <taxon>Fabales</taxon>
        <taxon>Fabaceae</taxon>
        <taxon>Papilionoideae</taxon>
        <taxon>50 kb inversion clade</taxon>
        <taxon>NPAAA clade</taxon>
        <taxon>indigoferoid/millettioid clade</taxon>
        <taxon>Phaseoleae</taxon>
        <taxon>Vigna</taxon>
    </lineage>
</organism>
<proteinExistence type="predicted"/>
<reference evidence="2 3" key="1">
    <citation type="journal article" date="2023" name="Life. Sci Alliance">
        <title>Evolutionary insights into 3D genome organization and epigenetic landscape of Vigna mungo.</title>
        <authorList>
            <person name="Junaid A."/>
            <person name="Singh B."/>
            <person name="Bhatia S."/>
        </authorList>
    </citation>
    <scope>NUCLEOTIDE SEQUENCE [LARGE SCALE GENOMIC DNA]</scope>
    <source>
        <strain evidence="2">Urdbean</strain>
    </source>
</reference>
<dbReference type="AlphaFoldDB" id="A0AAQ3P8Q3"/>
<gene>
    <name evidence="2" type="ORF">V8G54_001669</name>
</gene>
<evidence type="ECO:0000256" key="1">
    <source>
        <dbReference type="SAM" id="Phobius"/>
    </source>
</evidence>
<keyword evidence="1" id="KW-0812">Transmembrane</keyword>
<name>A0AAQ3P8Q3_VIGMU</name>
<dbReference type="EMBL" id="CP144700">
    <property type="protein sequence ID" value="WVZ23125.1"/>
    <property type="molecule type" value="Genomic_DNA"/>
</dbReference>
<keyword evidence="1" id="KW-1133">Transmembrane helix</keyword>
<feature type="transmembrane region" description="Helical" evidence="1">
    <location>
        <begin position="34"/>
        <end position="59"/>
    </location>
</feature>
<protein>
    <submittedName>
        <fullName evidence="2">Uncharacterized protein</fullName>
    </submittedName>
</protein>
<accession>A0AAQ3P8Q3</accession>
<keyword evidence="3" id="KW-1185">Reference proteome</keyword>
<sequence length="123" mass="12904">MSSSTFSASVVSVTSSFGSSSGLAITPAAPEAFFFAFFSASFCALVAALAAALLANFFFLSRACFAFKISSSHFISFSFVRPISSSLAGVTFLGFLNSYSLVTAESLMSGLDFKSFPLLLDSF</sequence>
<dbReference type="Proteomes" id="UP001374535">
    <property type="component" value="Chromosome 1"/>
</dbReference>
<feature type="transmembrane region" description="Helical" evidence="1">
    <location>
        <begin position="79"/>
        <end position="102"/>
    </location>
</feature>
<keyword evidence="1" id="KW-0472">Membrane</keyword>